<dbReference type="CDD" id="cd00130">
    <property type="entry name" value="PAS"/>
    <property type="match status" value="1"/>
</dbReference>
<gene>
    <name evidence="14" type="ORF">AACH10_18790</name>
</gene>
<dbReference type="PROSITE" id="PS50112">
    <property type="entry name" value="PAS"/>
    <property type="match status" value="1"/>
</dbReference>
<evidence type="ECO:0000259" key="12">
    <source>
        <dbReference type="PROSITE" id="PS50113"/>
    </source>
</evidence>
<evidence type="ECO:0000256" key="5">
    <source>
        <dbReference type="PROSITE-ProRule" id="PRU00110"/>
    </source>
</evidence>
<dbReference type="InterPro" id="IPR000014">
    <property type="entry name" value="PAS"/>
</dbReference>
<feature type="domain" description="HPt" evidence="13">
    <location>
        <begin position="953"/>
        <end position="1059"/>
    </location>
</feature>
<feature type="coiled-coil region" evidence="7">
    <location>
        <begin position="490"/>
        <end position="517"/>
    </location>
</feature>
<dbReference type="InterPro" id="IPR003661">
    <property type="entry name" value="HisK_dim/P_dom"/>
</dbReference>
<comment type="catalytic activity">
    <reaction evidence="1">
        <text>ATP + protein L-histidine = ADP + protein N-phospho-L-histidine.</text>
        <dbReference type="EC" id="2.7.13.3"/>
    </reaction>
</comment>
<dbReference type="InterPro" id="IPR000700">
    <property type="entry name" value="PAS-assoc_C"/>
</dbReference>
<accession>A0ABU9CN50</accession>
<keyword evidence="4" id="KW-0902">Two-component regulatory system</keyword>
<evidence type="ECO:0000313" key="15">
    <source>
        <dbReference type="Proteomes" id="UP001365405"/>
    </source>
</evidence>
<dbReference type="InterPro" id="IPR011006">
    <property type="entry name" value="CheY-like_superfamily"/>
</dbReference>
<keyword evidence="8" id="KW-1133">Transmembrane helix</keyword>
<dbReference type="Pfam" id="PF01627">
    <property type="entry name" value="Hpt"/>
    <property type="match status" value="1"/>
</dbReference>
<evidence type="ECO:0000313" key="14">
    <source>
        <dbReference type="EMBL" id="MEK8052306.1"/>
    </source>
</evidence>
<dbReference type="Pfam" id="PF02518">
    <property type="entry name" value="HATPase_c"/>
    <property type="match status" value="1"/>
</dbReference>
<dbReference type="InterPro" id="IPR013656">
    <property type="entry name" value="PAS_4"/>
</dbReference>
<keyword evidence="7" id="KW-0175">Coiled coil</keyword>
<evidence type="ECO:0000256" key="8">
    <source>
        <dbReference type="SAM" id="Phobius"/>
    </source>
</evidence>
<dbReference type="PANTHER" id="PTHR45339">
    <property type="entry name" value="HYBRID SIGNAL TRANSDUCTION HISTIDINE KINASE J"/>
    <property type="match status" value="1"/>
</dbReference>
<dbReference type="Gene3D" id="1.20.120.160">
    <property type="entry name" value="HPT domain"/>
    <property type="match status" value="1"/>
</dbReference>
<evidence type="ECO:0000256" key="7">
    <source>
        <dbReference type="SAM" id="Coils"/>
    </source>
</evidence>
<dbReference type="PROSITE" id="PS50110">
    <property type="entry name" value="RESPONSE_REGULATORY"/>
    <property type="match status" value="1"/>
</dbReference>
<dbReference type="SUPFAM" id="SSF55785">
    <property type="entry name" value="PYP-like sensor domain (PAS domain)"/>
    <property type="match status" value="2"/>
</dbReference>
<sequence>MTVAVRIARHWFAITGVFAAALLALLYFGAPLGGVSMMAGVGVAVAVGAVLAWQRGAGGSGDRGTHEAQAARQALLDALDRPAALLDAEGRIVAVHPGWRRWASGDDGQPGAAPLGGALGLDYVAACRSLGADATVARMDALRWADQVAQALAGPAGAAQAEVAEPADDHATDRAGEIEFIGQQGLAERRFALRVRPLAGGGALLLGEETTARHQLAQRAGENEARRRAVFETPAVGIAENRLDGGWISINPRLCALTGYSREQLLRMDFRLLTHPDDRRGDALAMQRLLDGETDSITVEKRFLRADGSTLWVSRTSSMVRDPAGGPDHVVSVINDISEHKRAQEQLAEHQAQLERQVAERTRALEEAMSARLASDRFLRSVADNLPDMVCYWDPLGICRFANKPYRQWFTPDGREIVGLRRDQVLNAHAFERGREAFAAACTGVPQQWQDIYVDGEGNPRNFWVHFVPDRLPDGRVAGVFVLASDITVIKASETRLSALNEQLVAARDRAEQASRAKTSFLANVSHEIRTPMNAIIGLTHLMQRDLRDEVSQARLDKVSAAAHHLLDVINDVLDLSKIESGKLRIAQTDFAIGALLSRVCALVGDRVRGKGLVLQVQADGLPTVLRGDPTRVSQALLNLMSNAVKFTDHGRIELCCAPEGPPGDDGGVLLRFTVRDTGIGVPADRIGQLFNAFEQADASTTRRFGGTGLGLAITRRLAELMGGDVGVHSTLGQGSEFWFTARFEPAALSAGSGGLPAEPPALATEGLAEVRARHEHQLRARHQGARVLLAEDNVINQEVAGELLRAAGLTVDVAGNGAEAVRLAAAGHYDLILMDMQMPEVDGLSATRQIRLQPAHARTPILAMTANAFGDDRQACLDAGMDDHLAKPVDPVLMYAMLDRWLPLRERQPDARSAIAVADAGPGATVAAPADDPFAGIPGLTMSQALMYLPGRTAVYERVLRQFTEHYGDGIAGLDDAVQREAWGEVRQLLHSLRGACGAVGASGVALQCRAIEARLGAQTEDAPPDGGVLQALQVLQDDLAMLVTAVIERLQRQQQAQAQAQEQPVLGVHAAGAAAQSVATPADAAALDERLDALQALLSAADFRAGALHRSLEAQIVQRWGSAQAATLSRPLRLHDYETALWALQTLRSGPAGAPADPQ</sequence>
<dbReference type="SMART" id="SM00091">
    <property type="entry name" value="PAS"/>
    <property type="match status" value="2"/>
</dbReference>
<keyword evidence="8" id="KW-0472">Membrane</keyword>
<dbReference type="Pfam" id="PF08447">
    <property type="entry name" value="PAS_3"/>
    <property type="match status" value="1"/>
</dbReference>
<dbReference type="InterPro" id="IPR003594">
    <property type="entry name" value="HATPase_dom"/>
</dbReference>
<dbReference type="RefSeq" id="WP_341412019.1">
    <property type="nucleotide sequence ID" value="NZ_JBBUTH010000009.1"/>
</dbReference>
<dbReference type="CDD" id="cd17546">
    <property type="entry name" value="REC_hyHK_CKI1_RcsC-like"/>
    <property type="match status" value="1"/>
</dbReference>
<dbReference type="Pfam" id="PF00512">
    <property type="entry name" value="HisKA"/>
    <property type="match status" value="1"/>
</dbReference>
<comment type="caution">
    <text evidence="14">The sequence shown here is derived from an EMBL/GenBank/DDBJ whole genome shotgun (WGS) entry which is preliminary data.</text>
</comment>
<dbReference type="SMART" id="SM00387">
    <property type="entry name" value="HATPase_c"/>
    <property type="match status" value="1"/>
</dbReference>
<keyword evidence="15" id="KW-1185">Reference proteome</keyword>
<dbReference type="SUPFAM" id="SSF52172">
    <property type="entry name" value="CheY-like"/>
    <property type="match status" value="1"/>
</dbReference>
<dbReference type="InterPro" id="IPR001610">
    <property type="entry name" value="PAC"/>
</dbReference>
<evidence type="ECO:0000259" key="13">
    <source>
        <dbReference type="PROSITE" id="PS50894"/>
    </source>
</evidence>
<protein>
    <recommendedName>
        <fullName evidence="2">histidine kinase</fullName>
        <ecNumber evidence="2">2.7.13.3</ecNumber>
    </recommendedName>
</protein>
<feature type="modified residue" description="Phosphohistidine" evidence="5">
    <location>
        <position position="992"/>
    </location>
</feature>
<dbReference type="Gene3D" id="1.10.287.130">
    <property type="match status" value="1"/>
</dbReference>
<dbReference type="SMART" id="SM00448">
    <property type="entry name" value="REC"/>
    <property type="match status" value="1"/>
</dbReference>
<evidence type="ECO:0000259" key="9">
    <source>
        <dbReference type="PROSITE" id="PS50109"/>
    </source>
</evidence>
<evidence type="ECO:0000256" key="2">
    <source>
        <dbReference type="ARBA" id="ARBA00012438"/>
    </source>
</evidence>
<dbReference type="Gene3D" id="3.30.450.20">
    <property type="entry name" value="PAS domain"/>
    <property type="match status" value="2"/>
</dbReference>
<dbReference type="Pfam" id="PF08448">
    <property type="entry name" value="PAS_4"/>
    <property type="match status" value="1"/>
</dbReference>
<dbReference type="Gene3D" id="3.40.50.2300">
    <property type="match status" value="1"/>
</dbReference>
<dbReference type="PRINTS" id="PR00344">
    <property type="entry name" value="BCTRLSENSOR"/>
</dbReference>
<dbReference type="Pfam" id="PF00072">
    <property type="entry name" value="Response_reg"/>
    <property type="match status" value="1"/>
</dbReference>
<dbReference type="PROSITE" id="PS50894">
    <property type="entry name" value="HPT"/>
    <property type="match status" value="1"/>
</dbReference>
<dbReference type="InterPro" id="IPR013655">
    <property type="entry name" value="PAS_fold_3"/>
</dbReference>
<dbReference type="SUPFAM" id="SSF47226">
    <property type="entry name" value="Histidine-containing phosphotransfer domain, HPT domain"/>
    <property type="match status" value="1"/>
</dbReference>
<keyword evidence="3 6" id="KW-0597">Phosphoprotein</keyword>
<feature type="domain" description="Response regulatory" evidence="10">
    <location>
        <begin position="787"/>
        <end position="903"/>
    </location>
</feature>
<dbReference type="CDD" id="cd00082">
    <property type="entry name" value="HisKA"/>
    <property type="match status" value="1"/>
</dbReference>
<evidence type="ECO:0000259" key="10">
    <source>
        <dbReference type="PROSITE" id="PS50110"/>
    </source>
</evidence>
<dbReference type="Gene3D" id="3.30.565.10">
    <property type="entry name" value="Histidine kinase-like ATPase, C-terminal domain"/>
    <property type="match status" value="1"/>
</dbReference>
<keyword evidence="8" id="KW-0812">Transmembrane</keyword>
<evidence type="ECO:0000256" key="4">
    <source>
        <dbReference type="ARBA" id="ARBA00023012"/>
    </source>
</evidence>
<dbReference type="NCBIfam" id="TIGR00229">
    <property type="entry name" value="sensory_box"/>
    <property type="match status" value="1"/>
</dbReference>
<evidence type="ECO:0000256" key="3">
    <source>
        <dbReference type="ARBA" id="ARBA00022553"/>
    </source>
</evidence>
<evidence type="ECO:0000256" key="1">
    <source>
        <dbReference type="ARBA" id="ARBA00000085"/>
    </source>
</evidence>
<dbReference type="SUPFAM" id="SSF47384">
    <property type="entry name" value="Homodimeric domain of signal transducing histidine kinase"/>
    <property type="match status" value="1"/>
</dbReference>
<dbReference type="InterPro" id="IPR036097">
    <property type="entry name" value="HisK_dim/P_sf"/>
</dbReference>
<evidence type="ECO:0000256" key="6">
    <source>
        <dbReference type="PROSITE-ProRule" id="PRU00169"/>
    </source>
</evidence>
<evidence type="ECO:0000259" key="11">
    <source>
        <dbReference type="PROSITE" id="PS50112"/>
    </source>
</evidence>
<dbReference type="PANTHER" id="PTHR45339:SF5">
    <property type="entry name" value="HISTIDINE KINASE"/>
    <property type="match status" value="1"/>
</dbReference>
<dbReference type="CDD" id="cd16922">
    <property type="entry name" value="HATPase_EvgS-ArcB-TorS-like"/>
    <property type="match status" value="1"/>
</dbReference>
<feature type="domain" description="Histidine kinase" evidence="9">
    <location>
        <begin position="524"/>
        <end position="746"/>
    </location>
</feature>
<dbReference type="SMART" id="SM00086">
    <property type="entry name" value="PAC"/>
    <property type="match status" value="2"/>
</dbReference>
<dbReference type="InterPro" id="IPR036890">
    <property type="entry name" value="HATPase_C_sf"/>
</dbReference>
<dbReference type="SMART" id="SM00388">
    <property type="entry name" value="HisKA"/>
    <property type="match status" value="1"/>
</dbReference>
<dbReference type="InterPro" id="IPR004358">
    <property type="entry name" value="Sig_transdc_His_kin-like_C"/>
</dbReference>
<dbReference type="InterPro" id="IPR036641">
    <property type="entry name" value="HPT_dom_sf"/>
</dbReference>
<organism evidence="14 15">
    <name type="scientific">Pseudaquabacterium inlustre</name>
    <dbReference type="NCBI Taxonomy" id="2984192"/>
    <lineage>
        <taxon>Bacteria</taxon>
        <taxon>Pseudomonadati</taxon>
        <taxon>Pseudomonadota</taxon>
        <taxon>Betaproteobacteria</taxon>
        <taxon>Burkholderiales</taxon>
        <taxon>Sphaerotilaceae</taxon>
        <taxon>Pseudaquabacterium</taxon>
    </lineage>
</organism>
<feature type="domain" description="PAS" evidence="11">
    <location>
        <begin position="223"/>
        <end position="293"/>
    </location>
</feature>
<proteinExistence type="predicted"/>
<feature type="modified residue" description="4-aspartylphosphate" evidence="6">
    <location>
        <position position="836"/>
    </location>
</feature>
<dbReference type="InterPro" id="IPR005467">
    <property type="entry name" value="His_kinase_dom"/>
</dbReference>
<feature type="transmembrane region" description="Helical" evidence="8">
    <location>
        <begin position="12"/>
        <end position="29"/>
    </location>
</feature>
<feature type="domain" description="PAC" evidence="12">
    <location>
        <begin position="297"/>
        <end position="349"/>
    </location>
</feature>
<dbReference type="EC" id="2.7.13.3" evidence="2"/>
<dbReference type="EMBL" id="JBBUTH010000009">
    <property type="protein sequence ID" value="MEK8052306.1"/>
    <property type="molecule type" value="Genomic_DNA"/>
</dbReference>
<dbReference type="InterPro" id="IPR008207">
    <property type="entry name" value="Sig_transdc_His_kin_Hpt_dom"/>
</dbReference>
<dbReference type="PROSITE" id="PS50113">
    <property type="entry name" value="PAC"/>
    <property type="match status" value="1"/>
</dbReference>
<reference evidence="14 15" key="1">
    <citation type="submission" date="2024-04" db="EMBL/GenBank/DDBJ databases">
        <title>Novel species of the genus Ideonella isolated from streams.</title>
        <authorList>
            <person name="Lu H."/>
        </authorList>
    </citation>
    <scope>NUCLEOTIDE SEQUENCE [LARGE SCALE GENOMIC DNA]</scope>
    <source>
        <strain evidence="14 15">DXS22W</strain>
    </source>
</reference>
<dbReference type="InterPro" id="IPR001789">
    <property type="entry name" value="Sig_transdc_resp-reg_receiver"/>
</dbReference>
<dbReference type="PROSITE" id="PS50109">
    <property type="entry name" value="HIS_KIN"/>
    <property type="match status" value="1"/>
</dbReference>
<dbReference type="SUPFAM" id="SSF55874">
    <property type="entry name" value="ATPase domain of HSP90 chaperone/DNA topoisomerase II/histidine kinase"/>
    <property type="match status" value="1"/>
</dbReference>
<dbReference type="Proteomes" id="UP001365405">
    <property type="component" value="Unassembled WGS sequence"/>
</dbReference>
<name>A0ABU9CN50_9BURK</name>
<feature type="coiled-coil region" evidence="7">
    <location>
        <begin position="337"/>
        <end position="371"/>
    </location>
</feature>
<dbReference type="InterPro" id="IPR035965">
    <property type="entry name" value="PAS-like_dom_sf"/>
</dbReference>